<organism evidence="1 2">
    <name type="scientific">Kingella oralis ATCC 51147</name>
    <dbReference type="NCBI Taxonomy" id="629741"/>
    <lineage>
        <taxon>Bacteria</taxon>
        <taxon>Pseudomonadati</taxon>
        <taxon>Pseudomonadota</taxon>
        <taxon>Betaproteobacteria</taxon>
        <taxon>Neisseriales</taxon>
        <taxon>Neisseriaceae</taxon>
        <taxon>Kingella</taxon>
    </lineage>
</organism>
<keyword evidence="2" id="KW-1185">Reference proteome</keyword>
<evidence type="ECO:0000313" key="1">
    <source>
        <dbReference type="EMBL" id="EEP67425.1"/>
    </source>
</evidence>
<dbReference type="STRING" id="629741.GCWU000324_01672"/>
<dbReference type="AlphaFoldDB" id="C4GL16"/>
<reference evidence="1" key="1">
    <citation type="submission" date="2009-04" db="EMBL/GenBank/DDBJ databases">
        <authorList>
            <person name="Weinstock G."/>
            <person name="Sodergren E."/>
            <person name="Clifton S."/>
            <person name="Fulton L."/>
            <person name="Fulton B."/>
            <person name="Courtney L."/>
            <person name="Fronick C."/>
            <person name="Harrison M."/>
            <person name="Strong C."/>
            <person name="Farmer C."/>
            <person name="Delahaunty K."/>
            <person name="Markovic C."/>
            <person name="Hall O."/>
            <person name="Minx P."/>
            <person name="Tomlinson C."/>
            <person name="Mitreva M."/>
            <person name="Nelson J."/>
            <person name="Hou S."/>
            <person name="Wollam A."/>
            <person name="Pepin K.H."/>
            <person name="Johnson M."/>
            <person name="Bhonagiri V."/>
            <person name="Nash W.E."/>
            <person name="Warren W."/>
            <person name="Chinwalla A."/>
            <person name="Mardis E.R."/>
            <person name="Wilson R.K."/>
        </authorList>
    </citation>
    <scope>NUCLEOTIDE SEQUENCE [LARGE SCALE GENOMIC DNA]</scope>
    <source>
        <strain evidence="1">ATCC 51147</strain>
    </source>
</reference>
<gene>
    <name evidence="1" type="ORF">GCWU000324_01672</name>
</gene>
<evidence type="ECO:0000313" key="2">
    <source>
        <dbReference type="Proteomes" id="UP000003009"/>
    </source>
</evidence>
<protein>
    <submittedName>
        <fullName evidence="1">Uncharacterized protein</fullName>
    </submittedName>
</protein>
<dbReference type="HOGENOM" id="CLU_2990683_0_0_4"/>
<proteinExistence type="predicted"/>
<sequence>MFPIFRLPFFAKRMAFTKRVATPNPTASRINCSACFLTRGKPAAVCHCCRLTNIRSL</sequence>
<name>C4GL16_9NEIS</name>
<accession>C4GL16</accession>
<comment type="caution">
    <text evidence="1">The sequence shown here is derived from an EMBL/GenBank/DDBJ whole genome shotgun (WGS) entry which is preliminary data.</text>
</comment>
<dbReference type="EMBL" id="ACJW02000003">
    <property type="protein sequence ID" value="EEP67425.1"/>
    <property type="molecule type" value="Genomic_DNA"/>
</dbReference>
<dbReference type="Proteomes" id="UP000003009">
    <property type="component" value="Unassembled WGS sequence"/>
</dbReference>